<dbReference type="GO" id="GO:0005658">
    <property type="term" value="C:alpha DNA polymerase:primase complex"/>
    <property type="evidence" value="ECO:0007669"/>
    <property type="project" value="TreeGrafter"/>
</dbReference>
<evidence type="ECO:0000313" key="10">
    <source>
        <dbReference type="EMBL" id="KDR82611.1"/>
    </source>
</evidence>
<dbReference type="InterPro" id="IPR016722">
    <property type="entry name" value="DNA_pol_alpha_bsu"/>
</dbReference>
<dbReference type="AlphaFoldDB" id="A0A067THJ3"/>
<dbReference type="OrthoDB" id="336885at2759"/>
<organism evidence="10 11">
    <name type="scientific">Galerina marginata (strain CBS 339.88)</name>
    <dbReference type="NCBI Taxonomy" id="685588"/>
    <lineage>
        <taxon>Eukaryota</taxon>
        <taxon>Fungi</taxon>
        <taxon>Dikarya</taxon>
        <taxon>Basidiomycota</taxon>
        <taxon>Agaricomycotina</taxon>
        <taxon>Agaricomycetes</taxon>
        <taxon>Agaricomycetidae</taxon>
        <taxon>Agaricales</taxon>
        <taxon>Agaricineae</taxon>
        <taxon>Strophariaceae</taxon>
        <taxon>Galerina</taxon>
    </lineage>
</organism>
<dbReference type="Pfam" id="PF04042">
    <property type="entry name" value="DNA_pol_E_B"/>
    <property type="match status" value="1"/>
</dbReference>
<dbReference type="Pfam" id="PF22062">
    <property type="entry name" value="OB_DPOA2"/>
    <property type="match status" value="1"/>
</dbReference>
<proteinExistence type="inferred from homology"/>
<dbReference type="PIRSF" id="PIRSF018300">
    <property type="entry name" value="DNA_pol_alph_2"/>
    <property type="match status" value="1"/>
</dbReference>
<sequence>MDTSLREELDRIFNDSGHPLDDKLLEECVSICRMYVMSAHDLLFKVEATNYKSSTTLSKFSPVTMDTLSAVKTLIQRDLAKEHAKNSQPKARGLGSAQVDLSKFMGRNVAPANRAIPVKQEHAPELGRTRPSNNVQSTNVTFVGPPLDSESRKKRAYRYMFEKVSERSDSLDQIIDDFAELIKIHYDITDFGDPSSSTDEEVTIVGRITHDAESGSMSKLVEGAITIESSRMLSSGARVPLVLDPTIKIRGAVKGVGGFGIYPGAIVALKGKNGGGGYFLATEVLGIPPLKPSPAAHGIIHPKADPAGSQNPASILVVCGPFTADADTGYKPWRALFHHIKAQKPDVLLLIGPFVDAAHPKIKAGDLDVSPANLFRAHFVDPLKSLLAISPGSIVLLLPAIRDLTSSHAAFPQPELDADVFNFSDRIRLLPNPARFMINDISFAATSVDTLFHLRKEEYFKRGIEVDPLPAAPDDLPTDTMANLCRHMLLQRSFYPVFPPPPDLAAEVNLDMSHFDAARMVDEGELDYAPDVLILPSRLKQFSKVIHSTTTLNPSFLSKGTYGTISVAPRSAGVPKDRVKVEVVRLEVPTTATATTTATAAS</sequence>
<evidence type="ECO:0000256" key="4">
    <source>
        <dbReference type="ARBA" id="ARBA00022705"/>
    </source>
</evidence>
<dbReference type="PANTHER" id="PTHR23061">
    <property type="entry name" value="DNA POLYMERASE 2 ALPHA 70 KDA SUBUNIT"/>
    <property type="match status" value="1"/>
</dbReference>
<dbReference type="Gene3D" id="3.60.21.60">
    <property type="match status" value="2"/>
</dbReference>
<name>A0A067THJ3_GALM3</name>
<reference evidence="11" key="1">
    <citation type="journal article" date="2014" name="Proc. Natl. Acad. Sci. U.S.A.">
        <title>Extensive sampling of basidiomycete genomes demonstrates inadequacy of the white-rot/brown-rot paradigm for wood decay fungi.</title>
        <authorList>
            <person name="Riley R."/>
            <person name="Salamov A.A."/>
            <person name="Brown D.W."/>
            <person name="Nagy L.G."/>
            <person name="Floudas D."/>
            <person name="Held B.W."/>
            <person name="Levasseur A."/>
            <person name="Lombard V."/>
            <person name="Morin E."/>
            <person name="Otillar R."/>
            <person name="Lindquist E.A."/>
            <person name="Sun H."/>
            <person name="LaButti K.M."/>
            <person name="Schmutz J."/>
            <person name="Jabbour D."/>
            <person name="Luo H."/>
            <person name="Baker S.E."/>
            <person name="Pisabarro A.G."/>
            <person name="Walton J.D."/>
            <person name="Blanchette R.A."/>
            <person name="Henrissat B."/>
            <person name="Martin F."/>
            <person name="Cullen D."/>
            <person name="Hibbett D.S."/>
            <person name="Grigoriev I.V."/>
        </authorList>
    </citation>
    <scope>NUCLEOTIDE SEQUENCE [LARGE SCALE GENOMIC DNA]</scope>
    <source>
        <strain evidence="11">CBS 339.88</strain>
    </source>
</reference>
<comment type="function">
    <text evidence="6">Accessory subunit of the DNA polymerase alpha complex (also known as the alpha DNA polymerase-primase complex) which plays an essential role in the initiation of DNA synthesis.</text>
</comment>
<keyword evidence="11" id="KW-1185">Reference proteome</keyword>
<dbReference type="PANTHER" id="PTHR23061:SF12">
    <property type="entry name" value="DNA POLYMERASE ALPHA SUBUNIT B"/>
    <property type="match status" value="1"/>
</dbReference>
<keyword evidence="5 6" id="KW-0539">Nucleus</keyword>
<evidence type="ECO:0000313" key="11">
    <source>
        <dbReference type="Proteomes" id="UP000027222"/>
    </source>
</evidence>
<evidence type="ECO:0000256" key="1">
    <source>
        <dbReference type="ARBA" id="ARBA00004123"/>
    </source>
</evidence>
<evidence type="ECO:0000256" key="5">
    <source>
        <dbReference type="ARBA" id="ARBA00023242"/>
    </source>
</evidence>
<comment type="similarity">
    <text evidence="2 6">Belongs to the DNA polymerase alpha subunit B family.</text>
</comment>
<evidence type="ECO:0000256" key="2">
    <source>
        <dbReference type="ARBA" id="ARBA00007299"/>
    </source>
</evidence>
<feature type="compositionally biased region" description="Polar residues" evidence="7">
    <location>
        <begin position="130"/>
        <end position="141"/>
    </location>
</feature>
<dbReference type="GO" id="GO:0006270">
    <property type="term" value="P:DNA replication initiation"/>
    <property type="evidence" value="ECO:0007669"/>
    <property type="project" value="TreeGrafter"/>
</dbReference>
<accession>A0A067THJ3</accession>
<dbReference type="GO" id="GO:0003677">
    <property type="term" value="F:DNA binding"/>
    <property type="evidence" value="ECO:0007669"/>
    <property type="project" value="InterPro"/>
</dbReference>
<gene>
    <name evidence="10" type="ORF">GALMADRAFT_220595</name>
</gene>
<feature type="domain" description="DNA polymerase alpha subunit B OB" evidence="9">
    <location>
        <begin position="168"/>
        <end position="285"/>
    </location>
</feature>
<evidence type="ECO:0000256" key="6">
    <source>
        <dbReference type="PIRNR" id="PIRNR018300"/>
    </source>
</evidence>
<evidence type="ECO:0000256" key="7">
    <source>
        <dbReference type="SAM" id="MobiDB-lite"/>
    </source>
</evidence>
<feature type="domain" description="DNA polymerase alpha/delta/epsilon subunit B" evidence="8">
    <location>
        <begin position="315"/>
        <end position="544"/>
    </location>
</feature>
<keyword evidence="4 6" id="KW-0235">DNA replication</keyword>
<dbReference type="EMBL" id="KL142369">
    <property type="protein sequence ID" value="KDR82611.1"/>
    <property type="molecule type" value="Genomic_DNA"/>
</dbReference>
<dbReference type="STRING" id="685588.A0A067THJ3"/>
<evidence type="ECO:0000259" key="9">
    <source>
        <dbReference type="Pfam" id="PF22062"/>
    </source>
</evidence>
<dbReference type="Proteomes" id="UP000027222">
    <property type="component" value="Unassembled WGS sequence"/>
</dbReference>
<evidence type="ECO:0000259" key="8">
    <source>
        <dbReference type="Pfam" id="PF04042"/>
    </source>
</evidence>
<dbReference type="InterPro" id="IPR054300">
    <property type="entry name" value="OB_DPOA2"/>
</dbReference>
<feature type="region of interest" description="Disordered" evidence="7">
    <location>
        <begin position="121"/>
        <end position="147"/>
    </location>
</feature>
<comment type="subcellular location">
    <subcellularLocation>
        <location evidence="1 6">Nucleus</location>
    </subcellularLocation>
</comment>
<dbReference type="HOGENOM" id="CLU_014923_2_1_1"/>
<protein>
    <recommendedName>
        <fullName evidence="3 6">DNA polymerase alpha subunit B</fullName>
    </recommendedName>
</protein>
<dbReference type="InterPro" id="IPR007185">
    <property type="entry name" value="DNA_pol_a/d/e_bsu"/>
</dbReference>
<evidence type="ECO:0000256" key="3">
    <source>
        <dbReference type="ARBA" id="ARBA00018596"/>
    </source>
</evidence>